<dbReference type="CDD" id="cd17470">
    <property type="entry name" value="T3SS_Flik_C"/>
    <property type="match status" value="1"/>
</dbReference>
<dbReference type="OrthoDB" id="1792985at2"/>
<evidence type="ECO:0000256" key="1">
    <source>
        <dbReference type="SAM" id="MobiDB-lite"/>
    </source>
</evidence>
<evidence type="ECO:0000313" key="3">
    <source>
        <dbReference type="EMBL" id="QGG80249.1"/>
    </source>
</evidence>
<protein>
    <recommendedName>
        <fullName evidence="2">Flagellar hook-length control protein-like C-terminal domain-containing protein</fullName>
    </recommendedName>
</protein>
<dbReference type="PANTHER" id="PTHR37533:SF2">
    <property type="entry name" value="FLAGELLAR HOOK-LENGTH CONTROL PROTEIN"/>
    <property type="match status" value="1"/>
</dbReference>
<feature type="domain" description="Flagellar hook-length control protein-like C-terminal" evidence="2">
    <location>
        <begin position="371"/>
        <end position="453"/>
    </location>
</feature>
<dbReference type="InterPro" id="IPR038610">
    <property type="entry name" value="FliK-like_C_sf"/>
</dbReference>
<dbReference type="EMBL" id="CP045871">
    <property type="protein sequence ID" value="QGG80249.1"/>
    <property type="molecule type" value="Genomic_DNA"/>
</dbReference>
<dbReference type="KEGG" id="llp:GH975_06530"/>
<dbReference type="Gene3D" id="3.30.750.140">
    <property type="match status" value="1"/>
</dbReference>
<feature type="compositionally biased region" description="Polar residues" evidence="1">
    <location>
        <begin position="443"/>
        <end position="468"/>
    </location>
</feature>
<feature type="region of interest" description="Disordered" evidence="1">
    <location>
        <begin position="443"/>
        <end position="498"/>
    </location>
</feature>
<reference evidence="3 4" key="1">
    <citation type="submission" date="2019-11" db="EMBL/GenBank/DDBJ databases">
        <authorList>
            <person name="Khan S.A."/>
            <person name="Jeon C.O."/>
            <person name="Chun B.H."/>
        </authorList>
    </citation>
    <scope>NUCLEOTIDE SEQUENCE [LARGE SCALE GENOMIC DNA]</scope>
    <source>
        <strain evidence="3 4">IMCC 1097</strain>
    </source>
</reference>
<dbReference type="AlphaFoldDB" id="A0A5Q2Q768"/>
<gene>
    <name evidence="3" type="ORF">GH975_06530</name>
</gene>
<dbReference type="InterPro" id="IPR052563">
    <property type="entry name" value="FliK"/>
</dbReference>
<dbReference type="PANTHER" id="PTHR37533">
    <property type="entry name" value="FLAGELLAR HOOK-LENGTH CONTROL PROTEIN"/>
    <property type="match status" value="1"/>
</dbReference>
<dbReference type="Pfam" id="PF02120">
    <property type="entry name" value="Flg_hook"/>
    <property type="match status" value="1"/>
</dbReference>
<accession>A0A5Q2Q768</accession>
<sequence>MTDIAIAPTAPVASYSSASKATGSSLKSGGEFANLMNPIKSAAAGTTNGKLLPVAQPASVALTVLVAALPIEVSDGIQASLAAFLETAGIPSTTTQIPDAVMDAWIETELPLLAVELPALADALDQLTTIAAPSPTPLPLSIPPVEATNSAVPMRVAATETPAIASVTTRTASPERADTQRNFIALAAGTRADSASTLPKASLAPVATMAVPTAQGAITPDAAGLIVTTREPSGLNKPEQTALSRLANALNTQSAQTPANTASTGYVPLATLNSALPAPAISQVVDEVNAMIGSPGAARPEAPVISTARMPTDGSLGLAENVTEGRLMAARVEASAAAPAPTRAEAPAAPVAGDTKLPHFDDPAWLRSVGEKAQMMLRNAQPEARLRLDPSHLGTIELKVAQGNDGTQITMVATDGRVRDALEAGQNRLRDQLAEQGVSLSQFDVSDQAQQQTARDSDDQPQTGQGQASADVDSLSDSTDDKSATSLAANDRLVDQRV</sequence>
<name>A0A5Q2Q768_9GAMM</name>
<keyword evidence="4" id="KW-1185">Reference proteome</keyword>
<proteinExistence type="predicted"/>
<evidence type="ECO:0000259" key="2">
    <source>
        <dbReference type="Pfam" id="PF02120"/>
    </source>
</evidence>
<dbReference type="Proteomes" id="UP000388235">
    <property type="component" value="Chromosome"/>
</dbReference>
<organism evidence="3 4">
    <name type="scientific">Litorivicinus lipolyticus</name>
    <dbReference type="NCBI Taxonomy" id="418701"/>
    <lineage>
        <taxon>Bacteria</taxon>
        <taxon>Pseudomonadati</taxon>
        <taxon>Pseudomonadota</taxon>
        <taxon>Gammaproteobacteria</taxon>
        <taxon>Oceanospirillales</taxon>
        <taxon>Litorivicinaceae</taxon>
        <taxon>Litorivicinus</taxon>
    </lineage>
</organism>
<dbReference type="InterPro" id="IPR021136">
    <property type="entry name" value="Flagellar_hook_control-like_C"/>
</dbReference>
<evidence type="ECO:0000313" key="4">
    <source>
        <dbReference type="Proteomes" id="UP000388235"/>
    </source>
</evidence>